<evidence type="ECO:0000313" key="3">
    <source>
        <dbReference type="Proteomes" id="UP000717585"/>
    </source>
</evidence>
<feature type="compositionally biased region" description="Basic and acidic residues" evidence="1">
    <location>
        <begin position="331"/>
        <end position="355"/>
    </location>
</feature>
<sequence>MNTDAVFGGAIDWHTPSDTQHKRDIAKKLLAIEPPNFSKPSTEDQAHKQPEEAANTDTFNVKDIYFDKDNWDSFSNWRSIILDEAARIQKALAEPPVVIETTTASVQADEDEGPVIARSAAVQVDAPIAPAAEPILADATSTEPEPAPLAVLVDAVPLRGPDPAPVPAQVTCIAPKNVPRVIVETMAVSVQADEDEGSALTRSAGVQADAPAAAIPGVGSRVEPESTPVVHVNSSPPRIPEPEPASARDAEPPVREISPEPSPVASPELSPDPEPSALSLPIDPRFADMSIAQVIELLHASPLLAPSPAYEQAEHTAEPALAHESPVAAPEQEHGDETDSETKSEPAPDRHRQAESETEVEAEFEQQCPVDPQSEQGSDDVPLESTARYVGEIMRLARDQVDEADALLPGVASLLDSTDSLEDIIARPLDPEAEDIRRRVEGLLNKFR</sequence>
<evidence type="ECO:0000256" key="1">
    <source>
        <dbReference type="SAM" id="MobiDB-lite"/>
    </source>
</evidence>
<protein>
    <submittedName>
        <fullName evidence="2">Uncharacterized protein</fullName>
    </submittedName>
</protein>
<feature type="compositionally biased region" description="Basic and acidic residues" evidence="1">
    <location>
        <begin position="41"/>
        <end position="51"/>
    </location>
</feature>
<reference evidence="2" key="1">
    <citation type="submission" date="2021-05" db="EMBL/GenBank/DDBJ databases">
        <title>A free-living protist that lacks canonical eukaryotic 1 DNA replication and segregation systems.</title>
        <authorList>
            <person name="Salas-Leiva D.E."/>
            <person name="Tromer E.C."/>
            <person name="Curtis B.A."/>
            <person name="Jerlstrom-Hultqvist J."/>
            <person name="Kolisko M."/>
            <person name="Yi Z."/>
            <person name="Salas-Leiva J.S."/>
            <person name="Gallot-Lavallee L."/>
            <person name="Kops G.J.P.L."/>
            <person name="Archibald J.M."/>
            <person name="Simpson A.G.B."/>
            <person name="Roger A.J."/>
        </authorList>
    </citation>
    <scope>NUCLEOTIDE SEQUENCE</scope>
    <source>
        <strain evidence="2">BICM</strain>
    </source>
</reference>
<gene>
    <name evidence="2" type="ORF">J8273_5296</name>
</gene>
<dbReference type="AlphaFoldDB" id="A0A8J6B8N5"/>
<evidence type="ECO:0000313" key="2">
    <source>
        <dbReference type="EMBL" id="KAG9392307.1"/>
    </source>
</evidence>
<dbReference type="EMBL" id="JAHDYR010000038">
    <property type="protein sequence ID" value="KAG9392307.1"/>
    <property type="molecule type" value="Genomic_DNA"/>
</dbReference>
<name>A0A8J6B8N5_9EUKA</name>
<feature type="region of interest" description="Disordered" evidence="1">
    <location>
        <begin position="34"/>
        <end position="55"/>
    </location>
</feature>
<feature type="region of interest" description="Disordered" evidence="1">
    <location>
        <begin position="217"/>
        <end position="281"/>
    </location>
</feature>
<proteinExistence type="predicted"/>
<keyword evidence="3" id="KW-1185">Reference proteome</keyword>
<comment type="caution">
    <text evidence="2">The sequence shown here is derived from an EMBL/GenBank/DDBJ whole genome shotgun (WGS) entry which is preliminary data.</text>
</comment>
<feature type="compositionally biased region" description="Pro residues" evidence="1">
    <location>
        <begin position="260"/>
        <end position="274"/>
    </location>
</feature>
<feature type="region of interest" description="Disordered" evidence="1">
    <location>
        <begin position="310"/>
        <end position="383"/>
    </location>
</feature>
<accession>A0A8J6B8N5</accession>
<feature type="compositionally biased region" description="Basic and acidic residues" evidence="1">
    <location>
        <begin position="246"/>
        <end position="258"/>
    </location>
</feature>
<dbReference type="Proteomes" id="UP000717585">
    <property type="component" value="Unassembled WGS sequence"/>
</dbReference>
<organism evidence="2 3">
    <name type="scientific">Carpediemonas membranifera</name>
    <dbReference type="NCBI Taxonomy" id="201153"/>
    <lineage>
        <taxon>Eukaryota</taxon>
        <taxon>Metamonada</taxon>
        <taxon>Carpediemonas-like organisms</taxon>
        <taxon>Carpediemonas</taxon>
    </lineage>
</organism>